<evidence type="ECO:0008006" key="3">
    <source>
        <dbReference type="Google" id="ProtNLM"/>
    </source>
</evidence>
<name>A0A512HFC9_9HYPH</name>
<evidence type="ECO:0000313" key="1">
    <source>
        <dbReference type="EMBL" id="GEO84159.1"/>
    </source>
</evidence>
<accession>A0A512HFC9</accession>
<dbReference type="Proteomes" id="UP000321717">
    <property type="component" value="Unassembled WGS sequence"/>
</dbReference>
<sequence>MPLSEVADQLSVLPENRAPDHDDWNKIAPRWSGEINRRIRMIGWAKKGRDP</sequence>
<protein>
    <recommendedName>
        <fullName evidence="3">Transposase</fullName>
    </recommendedName>
</protein>
<dbReference type="EMBL" id="BJZP01000004">
    <property type="protein sequence ID" value="GEO84159.1"/>
    <property type="molecule type" value="Genomic_DNA"/>
</dbReference>
<reference evidence="1 2" key="1">
    <citation type="submission" date="2019-07" db="EMBL/GenBank/DDBJ databases">
        <title>Whole genome shotgun sequence of Rhizobium naphthalenivorans NBRC 107585.</title>
        <authorList>
            <person name="Hosoyama A."/>
            <person name="Uohara A."/>
            <person name="Ohji S."/>
            <person name="Ichikawa N."/>
        </authorList>
    </citation>
    <scope>NUCLEOTIDE SEQUENCE [LARGE SCALE GENOMIC DNA]</scope>
    <source>
        <strain evidence="1 2">NBRC 107585</strain>
    </source>
</reference>
<proteinExistence type="predicted"/>
<keyword evidence="2" id="KW-1185">Reference proteome</keyword>
<comment type="caution">
    <text evidence="1">The sequence shown here is derived from an EMBL/GenBank/DDBJ whole genome shotgun (WGS) entry which is preliminary data.</text>
</comment>
<evidence type="ECO:0000313" key="2">
    <source>
        <dbReference type="Proteomes" id="UP000321717"/>
    </source>
</evidence>
<organism evidence="1 2">
    <name type="scientific">Ciceribacter naphthalenivorans</name>
    <dbReference type="NCBI Taxonomy" id="1118451"/>
    <lineage>
        <taxon>Bacteria</taxon>
        <taxon>Pseudomonadati</taxon>
        <taxon>Pseudomonadota</taxon>
        <taxon>Alphaproteobacteria</taxon>
        <taxon>Hyphomicrobiales</taxon>
        <taxon>Rhizobiaceae</taxon>
        <taxon>Ciceribacter</taxon>
    </lineage>
</organism>
<gene>
    <name evidence="1" type="ORF">RNA01_10910</name>
</gene>
<dbReference type="AlphaFoldDB" id="A0A512HFC9"/>